<evidence type="ECO:0000313" key="2">
    <source>
        <dbReference type="EMBL" id="CAG1971599.1"/>
    </source>
</evidence>
<feature type="chain" id="PRO_5041124931" evidence="1">
    <location>
        <begin position="18"/>
        <end position="264"/>
    </location>
</feature>
<reference evidence="2" key="2">
    <citation type="submission" date="2021-03" db="EMBL/GenBank/DDBJ databases">
        <authorList>
            <person name="Alouane T."/>
            <person name="Langin T."/>
            <person name="Bonhomme L."/>
        </authorList>
    </citation>
    <scope>NUCLEOTIDE SEQUENCE</scope>
    <source>
        <strain evidence="2">MDC_Fg202</strain>
    </source>
</reference>
<accession>A0A2H3GYW7</accession>
<dbReference type="Proteomes" id="UP000746612">
    <property type="component" value="Unassembled WGS sequence"/>
</dbReference>
<protein>
    <submittedName>
        <fullName evidence="2">Uncharacterized protein</fullName>
    </submittedName>
</protein>
<feature type="signal peptide" evidence="1">
    <location>
        <begin position="1"/>
        <end position="17"/>
    </location>
</feature>
<proteinExistence type="predicted"/>
<name>A0A2H3GYW7_GIBZA</name>
<evidence type="ECO:0000313" key="3">
    <source>
        <dbReference type="EMBL" id="VIO57145.1"/>
    </source>
</evidence>
<dbReference type="EMBL" id="CAAKMV010000127">
    <property type="protein sequence ID" value="VIO57145.1"/>
    <property type="molecule type" value="Genomic_DNA"/>
</dbReference>
<evidence type="ECO:0000313" key="4">
    <source>
        <dbReference type="Proteomes" id="UP000746612"/>
    </source>
</evidence>
<dbReference type="OMA" id="AITMCIK"/>
<dbReference type="EMBL" id="CAJPIJ010000090">
    <property type="protein sequence ID" value="CAG1971599.1"/>
    <property type="molecule type" value="Genomic_DNA"/>
</dbReference>
<sequence>MIPSTVLFLGLAAVANAVPFMTERDLNSTIWTPEHVLQQDEVILYGEGRMEVVHVSVYEKLLESEGINPITPEIDHDWIKAGAKAKGKAKAPRDLEERQSCGSTTSYVTDRSERFVDWDVQMSPVVIGRGRNGIDVTVASSYSVSNGVSVSGGLDLTAIKNRLGASFGVDYSRTWTTQASVLVRGTVSEGETGVVITRPWTNRRYGRAFRGCVGSMQQTGTWMADSHEEGSYEGVRWVAGAITMCIKRQSGIPLSRCNGGGNFR</sequence>
<dbReference type="AlphaFoldDB" id="A0A2H3GYW7"/>
<keyword evidence="1" id="KW-0732">Signal</keyword>
<evidence type="ECO:0000256" key="1">
    <source>
        <dbReference type="SAM" id="SignalP"/>
    </source>
</evidence>
<organism evidence="2 4">
    <name type="scientific">Gibberella zeae</name>
    <name type="common">Wheat head blight fungus</name>
    <name type="synonym">Fusarium graminearum</name>
    <dbReference type="NCBI Taxonomy" id="5518"/>
    <lineage>
        <taxon>Eukaryota</taxon>
        <taxon>Fungi</taxon>
        <taxon>Dikarya</taxon>
        <taxon>Ascomycota</taxon>
        <taxon>Pezizomycotina</taxon>
        <taxon>Sordariomycetes</taxon>
        <taxon>Hypocreomycetidae</taxon>
        <taxon>Hypocreales</taxon>
        <taxon>Nectriaceae</taxon>
        <taxon>Fusarium</taxon>
    </lineage>
</organism>
<gene>
    <name evidence="3" type="ORF">FUG_LOCUS237344</name>
    <name evidence="2" type="ORF">MDCFG202_LOCUS97475</name>
</gene>
<dbReference type="OrthoDB" id="4831122at2759"/>
<reference evidence="3" key="1">
    <citation type="submission" date="2019-04" db="EMBL/GenBank/DDBJ databases">
        <authorList>
            <person name="Melise S."/>
            <person name="Noan J."/>
            <person name="Okalmin O."/>
        </authorList>
    </citation>
    <scope>NUCLEOTIDE SEQUENCE</scope>
    <source>
        <strain evidence="3">FN9</strain>
    </source>
</reference>